<dbReference type="CDD" id="cd08422">
    <property type="entry name" value="PBP2_CrgA_like"/>
    <property type="match status" value="1"/>
</dbReference>
<dbReference type="SUPFAM" id="SSF46785">
    <property type="entry name" value="Winged helix' DNA-binding domain"/>
    <property type="match status" value="1"/>
</dbReference>
<dbReference type="SUPFAM" id="SSF53850">
    <property type="entry name" value="Periplasmic binding protein-like II"/>
    <property type="match status" value="1"/>
</dbReference>
<dbReference type="GO" id="GO:0003700">
    <property type="term" value="F:DNA-binding transcription factor activity"/>
    <property type="evidence" value="ECO:0007669"/>
    <property type="project" value="InterPro"/>
</dbReference>
<dbReference type="InterPro" id="IPR058163">
    <property type="entry name" value="LysR-type_TF_proteobact-type"/>
</dbReference>
<dbReference type="AlphaFoldDB" id="A0A2S0VY82"/>
<organism evidence="6 7">
    <name type="scientific">Saccharobesus litoralis</name>
    <dbReference type="NCBI Taxonomy" id="2172099"/>
    <lineage>
        <taxon>Bacteria</taxon>
        <taxon>Pseudomonadati</taxon>
        <taxon>Pseudomonadota</taxon>
        <taxon>Gammaproteobacteria</taxon>
        <taxon>Alteromonadales</taxon>
        <taxon>Alteromonadaceae</taxon>
        <taxon>Saccharobesus</taxon>
    </lineage>
</organism>
<dbReference type="InterPro" id="IPR036388">
    <property type="entry name" value="WH-like_DNA-bd_sf"/>
</dbReference>
<sequence length="301" mass="33768">MINSDLLAFITVVQTGSFTAAADKLQSSKARVSQQVSSLEKQLNCRLLNRTTRKIGLTQVGETYYQECCRAYHILHNAKQQISEQQDSLAGHIRLNSVGGIFAEQLLGPALSQFMAQYPQISIELDLSSQKVDVVSENFDLVIRMGQLANASFVARPLMTMATHIVASPAYLAQPLTHPKQLVNYNCLHGSIKLWRLVHASGVEEEVSVNGQLQVSNGHMICQMVEQGLGIARLNSLYTLPLLKQGRLVQVFKDWQVPQQPVSLIYPQARYQSRRFKLLVDFLVSYFEAMTRDEKYAIQPS</sequence>
<dbReference type="Proteomes" id="UP000244441">
    <property type="component" value="Plasmid unnamed1"/>
</dbReference>
<dbReference type="Pfam" id="PF00126">
    <property type="entry name" value="HTH_1"/>
    <property type="match status" value="1"/>
</dbReference>
<reference evidence="6 7" key="1">
    <citation type="submission" date="2018-01" db="EMBL/GenBank/DDBJ databases">
        <title>Genome sequence of a Cantenovulum-like bacteria.</title>
        <authorList>
            <person name="Tan W.R."/>
            <person name="Lau N.-S."/>
            <person name="Go F."/>
            <person name="Amirul A.-A.A."/>
        </authorList>
    </citation>
    <scope>NUCLEOTIDE SEQUENCE [LARGE SCALE GENOMIC DNA]</scope>
    <source>
        <strain evidence="6 7">CCB-QB4</strain>
        <plasmid evidence="7">Plasmid unnamed1</plasmid>
    </source>
</reference>
<keyword evidence="7" id="KW-1185">Reference proteome</keyword>
<dbReference type="PANTHER" id="PTHR30537:SF5">
    <property type="entry name" value="HTH-TYPE TRANSCRIPTIONAL ACTIVATOR TTDR-RELATED"/>
    <property type="match status" value="1"/>
</dbReference>
<evidence type="ECO:0000313" key="7">
    <source>
        <dbReference type="Proteomes" id="UP000244441"/>
    </source>
</evidence>
<evidence type="ECO:0000256" key="3">
    <source>
        <dbReference type="ARBA" id="ARBA00023125"/>
    </source>
</evidence>
<dbReference type="KEGG" id="cate:C2869_21755"/>
<dbReference type="GO" id="GO:0006351">
    <property type="term" value="P:DNA-templated transcription"/>
    <property type="evidence" value="ECO:0007669"/>
    <property type="project" value="TreeGrafter"/>
</dbReference>
<dbReference type="GO" id="GO:0043565">
    <property type="term" value="F:sequence-specific DNA binding"/>
    <property type="evidence" value="ECO:0007669"/>
    <property type="project" value="TreeGrafter"/>
</dbReference>
<evidence type="ECO:0000313" key="6">
    <source>
        <dbReference type="EMBL" id="AWB69132.1"/>
    </source>
</evidence>
<gene>
    <name evidence="6" type="ORF">C2869_21755</name>
</gene>
<accession>A0A2S0VY82</accession>
<keyword evidence="6" id="KW-0614">Plasmid</keyword>
<evidence type="ECO:0000256" key="4">
    <source>
        <dbReference type="ARBA" id="ARBA00023163"/>
    </source>
</evidence>
<keyword evidence="4" id="KW-0804">Transcription</keyword>
<dbReference type="PANTHER" id="PTHR30537">
    <property type="entry name" value="HTH-TYPE TRANSCRIPTIONAL REGULATOR"/>
    <property type="match status" value="1"/>
</dbReference>
<feature type="domain" description="HTH lysR-type" evidence="5">
    <location>
        <begin position="1"/>
        <end position="58"/>
    </location>
</feature>
<dbReference type="EMBL" id="CP026605">
    <property type="protein sequence ID" value="AWB69132.1"/>
    <property type="molecule type" value="Genomic_DNA"/>
</dbReference>
<dbReference type="Pfam" id="PF03466">
    <property type="entry name" value="LysR_substrate"/>
    <property type="match status" value="1"/>
</dbReference>
<proteinExistence type="inferred from homology"/>
<dbReference type="InterPro" id="IPR000847">
    <property type="entry name" value="LysR_HTH_N"/>
</dbReference>
<dbReference type="InterPro" id="IPR005119">
    <property type="entry name" value="LysR_subst-bd"/>
</dbReference>
<comment type="similarity">
    <text evidence="1">Belongs to the LysR transcriptional regulatory family.</text>
</comment>
<dbReference type="PROSITE" id="PS50931">
    <property type="entry name" value="HTH_LYSR"/>
    <property type="match status" value="1"/>
</dbReference>
<keyword evidence="2" id="KW-0805">Transcription regulation</keyword>
<protein>
    <submittedName>
        <fullName evidence="6">LysR family transcriptional regulator</fullName>
    </submittedName>
</protein>
<keyword evidence="3" id="KW-0238">DNA-binding</keyword>
<evidence type="ECO:0000256" key="1">
    <source>
        <dbReference type="ARBA" id="ARBA00009437"/>
    </source>
</evidence>
<dbReference type="OrthoDB" id="9786526at2"/>
<evidence type="ECO:0000256" key="2">
    <source>
        <dbReference type="ARBA" id="ARBA00023015"/>
    </source>
</evidence>
<dbReference type="Gene3D" id="1.10.10.10">
    <property type="entry name" value="Winged helix-like DNA-binding domain superfamily/Winged helix DNA-binding domain"/>
    <property type="match status" value="1"/>
</dbReference>
<evidence type="ECO:0000259" key="5">
    <source>
        <dbReference type="PROSITE" id="PS50931"/>
    </source>
</evidence>
<dbReference type="RefSeq" id="WP_108605170.1">
    <property type="nucleotide sequence ID" value="NZ_CP026605.1"/>
</dbReference>
<geneLocation type="plasmid" evidence="6">
    <name>unnamed1</name>
</geneLocation>
<dbReference type="InterPro" id="IPR036390">
    <property type="entry name" value="WH_DNA-bd_sf"/>
</dbReference>
<dbReference type="FunFam" id="1.10.10.10:FF:000001">
    <property type="entry name" value="LysR family transcriptional regulator"/>
    <property type="match status" value="1"/>
</dbReference>
<dbReference type="Gene3D" id="3.40.190.290">
    <property type="match status" value="1"/>
</dbReference>
<name>A0A2S0VY82_9ALTE</name>